<name>A0ACC2Z0J2_9PEZI</name>
<dbReference type="EMBL" id="JAPDRP010000016">
    <property type="protein sequence ID" value="KAJ9641135.1"/>
    <property type="molecule type" value="Genomic_DNA"/>
</dbReference>
<keyword evidence="2" id="KW-1185">Reference proteome</keyword>
<dbReference type="Proteomes" id="UP001172680">
    <property type="component" value="Unassembled WGS sequence"/>
</dbReference>
<sequence length="405" mass="44470">MSAENLGRRLLGEVHEESLDELLHSLRALHGAATQSQIGIPPLDRLLHAFQHPTNTVQHHQVSDRSSSPSHHSPAQLRARKHESKPPIVELTSTTPGSGKTHLLYLTTIHAILPVTHASITLHGFSSAVIILDTDNRFNIPRLADILKAHVVACQQAQQKPALEDQDLENLIQGCLKHVHIYRPQSTGSLLATLNAIPTYLFNAGAHHSSHRRLHSIILDSASAFYWPMRAEEELAKLGRQLHEPSDGDAPNAVLSTMTTPWTQLSRHLRRLQQMFDCAILFATVSLSPSPAPSLTPSSRRDIPSLRPALPGPMAHLATLRLVLARAAVPPFAPGMAVQDALGERGKRQEVVQRGRFWASVNGWDREAWGKEVVDGLRRMGWGFGFRVMGEGVVLEGAEDPGALL</sequence>
<reference evidence="1" key="1">
    <citation type="submission" date="2022-10" db="EMBL/GenBank/DDBJ databases">
        <title>Culturing micro-colonial fungi from biological soil crusts in the Mojave desert and describing Neophaeococcomyces mojavensis, and introducing the new genera and species Taxawa tesnikishii.</title>
        <authorList>
            <person name="Kurbessoian T."/>
            <person name="Stajich J.E."/>
        </authorList>
    </citation>
    <scope>NUCLEOTIDE SEQUENCE</scope>
    <source>
        <strain evidence="1">JES_115</strain>
    </source>
</reference>
<gene>
    <name evidence="1" type="ORF">H2199_005803</name>
</gene>
<comment type="caution">
    <text evidence="1">The sequence shown here is derived from an EMBL/GenBank/DDBJ whole genome shotgun (WGS) entry which is preliminary data.</text>
</comment>
<accession>A0ACC2Z0J2</accession>
<organism evidence="1 2">
    <name type="scientific">Coniosporium tulheliwenetii</name>
    <dbReference type="NCBI Taxonomy" id="3383036"/>
    <lineage>
        <taxon>Eukaryota</taxon>
        <taxon>Fungi</taxon>
        <taxon>Dikarya</taxon>
        <taxon>Ascomycota</taxon>
        <taxon>Pezizomycotina</taxon>
        <taxon>Dothideomycetes</taxon>
        <taxon>Dothideomycetes incertae sedis</taxon>
        <taxon>Coniosporium</taxon>
    </lineage>
</organism>
<evidence type="ECO:0000313" key="2">
    <source>
        <dbReference type="Proteomes" id="UP001172680"/>
    </source>
</evidence>
<evidence type="ECO:0000313" key="1">
    <source>
        <dbReference type="EMBL" id="KAJ9641135.1"/>
    </source>
</evidence>
<proteinExistence type="predicted"/>
<protein>
    <submittedName>
        <fullName evidence="1">Uncharacterized protein</fullName>
    </submittedName>
</protein>